<reference evidence="2" key="1">
    <citation type="submission" date="2017-02" db="UniProtKB">
        <authorList>
            <consortium name="WormBaseParasite"/>
        </authorList>
    </citation>
    <scope>IDENTIFICATION</scope>
</reference>
<keyword evidence="1" id="KW-0812">Transmembrane</keyword>
<name>A0A0M3J7J0_ANISI</name>
<evidence type="ECO:0000256" key="1">
    <source>
        <dbReference type="SAM" id="Phobius"/>
    </source>
</evidence>
<evidence type="ECO:0000313" key="2">
    <source>
        <dbReference type="WBParaSite" id="ASIM_0000353801-mRNA-1"/>
    </source>
</evidence>
<accession>A0A0M3J7J0</accession>
<feature type="transmembrane region" description="Helical" evidence="1">
    <location>
        <begin position="95"/>
        <end position="115"/>
    </location>
</feature>
<organism evidence="2">
    <name type="scientific">Anisakis simplex</name>
    <name type="common">Herring worm</name>
    <dbReference type="NCBI Taxonomy" id="6269"/>
    <lineage>
        <taxon>Eukaryota</taxon>
        <taxon>Metazoa</taxon>
        <taxon>Ecdysozoa</taxon>
        <taxon>Nematoda</taxon>
        <taxon>Chromadorea</taxon>
        <taxon>Rhabditida</taxon>
        <taxon>Spirurina</taxon>
        <taxon>Ascaridomorpha</taxon>
        <taxon>Ascaridoidea</taxon>
        <taxon>Anisakidae</taxon>
        <taxon>Anisakis</taxon>
        <taxon>Anisakis simplex complex</taxon>
    </lineage>
</organism>
<sequence>LYKVSEFEDGELKSDKSKRFNPKFAVGSDKVDQLEESEQRLRRENVDASPQRRWKRIESSDFGESLFVLFVCYIVVFHISVVFVKPYDSSSGNSFFYLLWLSIAALAVFVAYMKYRRNRTKFWKTFYYYNDYKL</sequence>
<dbReference type="WBParaSite" id="ASIM_0000353801-mRNA-1">
    <property type="protein sequence ID" value="ASIM_0000353801-mRNA-1"/>
    <property type="gene ID" value="ASIM_0000353801"/>
</dbReference>
<keyword evidence="1" id="KW-0472">Membrane</keyword>
<keyword evidence="1" id="KW-1133">Transmembrane helix</keyword>
<proteinExistence type="predicted"/>
<dbReference type="AlphaFoldDB" id="A0A0M3J7J0"/>
<protein>
    <submittedName>
        <fullName evidence="2">Transmembrane protein</fullName>
    </submittedName>
</protein>
<feature type="transmembrane region" description="Helical" evidence="1">
    <location>
        <begin position="62"/>
        <end position="83"/>
    </location>
</feature>